<dbReference type="EMBL" id="CAJOBA010000484">
    <property type="protein sequence ID" value="CAF3535885.1"/>
    <property type="molecule type" value="Genomic_DNA"/>
</dbReference>
<keyword evidence="19" id="KW-0732">Signal</keyword>
<proteinExistence type="inferred from homology"/>
<name>A0A8S2GMM1_9BILA</name>
<dbReference type="Gene3D" id="3.40.50.1820">
    <property type="entry name" value="alpha/beta hydrolase"/>
    <property type="match status" value="2"/>
</dbReference>
<evidence type="ECO:0000256" key="18">
    <source>
        <dbReference type="PROSITE-ProRule" id="PRU00782"/>
    </source>
</evidence>
<dbReference type="GO" id="GO:0042995">
    <property type="term" value="C:cell projection"/>
    <property type="evidence" value="ECO:0007669"/>
    <property type="project" value="UniProtKB-SubCell"/>
</dbReference>
<dbReference type="SMART" id="SM00242">
    <property type="entry name" value="MYSc"/>
    <property type="match status" value="1"/>
</dbReference>
<dbReference type="Proteomes" id="UP000682733">
    <property type="component" value="Unassembled WGS sequence"/>
</dbReference>
<feature type="chain" id="PRO_5036273582" description="non-specific serine/threonine protein kinase" evidence="19">
    <location>
        <begin position="25"/>
        <end position="1472"/>
    </location>
</feature>
<evidence type="ECO:0000256" key="12">
    <source>
        <dbReference type="ARBA" id="ARBA00023175"/>
    </source>
</evidence>
<dbReference type="Gene3D" id="1.10.10.820">
    <property type="match status" value="1"/>
</dbReference>
<feature type="binding site" evidence="18">
    <location>
        <begin position="524"/>
        <end position="531"/>
    </location>
    <ligand>
        <name>ATP</name>
        <dbReference type="ChEBI" id="CHEBI:30616"/>
    </ligand>
</feature>
<dbReference type="GO" id="GO:0000146">
    <property type="term" value="F:microfilament motor activity"/>
    <property type="evidence" value="ECO:0007669"/>
    <property type="project" value="TreeGrafter"/>
</dbReference>
<dbReference type="Pfam" id="PF02450">
    <property type="entry name" value="LCAT"/>
    <property type="match status" value="1"/>
</dbReference>
<evidence type="ECO:0000259" key="20">
    <source>
        <dbReference type="PROSITE" id="PS50001"/>
    </source>
</evidence>
<dbReference type="GO" id="GO:0004674">
    <property type="term" value="F:protein serine/threonine kinase activity"/>
    <property type="evidence" value="ECO:0007669"/>
    <property type="project" value="UniProtKB-KW"/>
</dbReference>
<evidence type="ECO:0000256" key="4">
    <source>
        <dbReference type="ARBA" id="ARBA00022490"/>
    </source>
</evidence>
<reference evidence="23" key="1">
    <citation type="submission" date="2021-02" db="EMBL/GenBank/DDBJ databases">
        <authorList>
            <person name="Nowell W R."/>
        </authorList>
    </citation>
    <scope>NUCLEOTIDE SEQUENCE</scope>
</reference>
<dbReference type="InterPro" id="IPR036860">
    <property type="entry name" value="SH2_dom_sf"/>
</dbReference>
<evidence type="ECO:0000256" key="17">
    <source>
        <dbReference type="PROSITE-ProRule" id="PRU00191"/>
    </source>
</evidence>
<evidence type="ECO:0000256" key="16">
    <source>
        <dbReference type="ARBA" id="ARBA00048679"/>
    </source>
</evidence>
<dbReference type="SMART" id="SM00252">
    <property type="entry name" value="SH2"/>
    <property type="match status" value="1"/>
</dbReference>
<evidence type="ECO:0000256" key="14">
    <source>
        <dbReference type="ARBA" id="ARBA00023273"/>
    </source>
</evidence>
<evidence type="ECO:0000256" key="3">
    <source>
        <dbReference type="ARBA" id="ARBA00012513"/>
    </source>
</evidence>
<comment type="caution">
    <text evidence="23">The sequence shown here is derived from an EMBL/GenBank/DDBJ whole genome shotgun (WGS) entry which is preliminary data.</text>
</comment>
<dbReference type="PANTHER" id="PTHR46256">
    <property type="entry name" value="AGAP011099-PA"/>
    <property type="match status" value="1"/>
</dbReference>
<dbReference type="InterPro" id="IPR000048">
    <property type="entry name" value="IQ_motif_EF-hand-BS"/>
</dbReference>
<dbReference type="PRINTS" id="PR00401">
    <property type="entry name" value="SH2DOMAIN"/>
</dbReference>
<dbReference type="GO" id="GO:0008374">
    <property type="term" value="F:O-acyltransferase activity"/>
    <property type="evidence" value="ECO:0007669"/>
    <property type="project" value="InterPro"/>
</dbReference>
<keyword evidence="5" id="KW-0723">Serine/threonine-protein kinase</keyword>
<keyword evidence="6" id="KW-0808">Transferase</keyword>
<dbReference type="EC" id="2.7.11.1" evidence="3"/>
<dbReference type="PROSITE" id="PS51456">
    <property type="entry name" value="MYOSIN_MOTOR"/>
    <property type="match status" value="1"/>
</dbReference>
<comment type="subcellular location">
    <subcellularLocation>
        <location evidence="2">Cell projection</location>
    </subcellularLocation>
    <subcellularLocation>
        <location evidence="1">Cytoplasm</location>
        <location evidence="1">Cytoskeleton</location>
    </subcellularLocation>
</comment>
<dbReference type="GO" id="GO:0006629">
    <property type="term" value="P:lipid metabolic process"/>
    <property type="evidence" value="ECO:0007669"/>
    <property type="project" value="InterPro"/>
</dbReference>
<keyword evidence="10 18" id="KW-0067">ATP-binding</keyword>
<evidence type="ECO:0000313" key="22">
    <source>
        <dbReference type="EMBL" id="CAF0756637.1"/>
    </source>
</evidence>
<dbReference type="Gene3D" id="1.20.5.4820">
    <property type="match status" value="1"/>
</dbReference>
<dbReference type="SUPFAM" id="SSF55550">
    <property type="entry name" value="SH2 domain"/>
    <property type="match status" value="1"/>
</dbReference>
<dbReference type="PROSITE" id="PS50001">
    <property type="entry name" value="SH2"/>
    <property type="match status" value="1"/>
</dbReference>
<dbReference type="InterPro" id="IPR052409">
    <property type="entry name" value="Myosin-III_kinase_activity"/>
</dbReference>
<dbReference type="InterPro" id="IPR000980">
    <property type="entry name" value="SH2"/>
</dbReference>
<dbReference type="GO" id="GO:0005524">
    <property type="term" value="F:ATP binding"/>
    <property type="evidence" value="ECO:0007669"/>
    <property type="project" value="UniProtKB-UniRule"/>
</dbReference>
<evidence type="ECO:0000256" key="2">
    <source>
        <dbReference type="ARBA" id="ARBA00004316"/>
    </source>
</evidence>
<evidence type="ECO:0000256" key="13">
    <source>
        <dbReference type="ARBA" id="ARBA00023212"/>
    </source>
</evidence>
<keyword evidence="8 18" id="KW-0547">Nucleotide-binding</keyword>
<evidence type="ECO:0000256" key="5">
    <source>
        <dbReference type="ARBA" id="ARBA00022527"/>
    </source>
</evidence>
<dbReference type="PRINTS" id="PR00193">
    <property type="entry name" value="MYOSINHEAVY"/>
</dbReference>
<feature type="domain" description="Myosin motor" evidence="21">
    <location>
        <begin position="430"/>
        <end position="1126"/>
    </location>
</feature>
<dbReference type="PROSITE" id="PS50096">
    <property type="entry name" value="IQ"/>
    <property type="match status" value="1"/>
</dbReference>
<evidence type="ECO:0000256" key="6">
    <source>
        <dbReference type="ARBA" id="ARBA00022679"/>
    </source>
</evidence>
<dbReference type="Pfam" id="PF00612">
    <property type="entry name" value="IQ"/>
    <property type="match status" value="1"/>
</dbReference>
<dbReference type="Gene3D" id="1.20.120.720">
    <property type="entry name" value="Myosin VI head, motor domain, U50 subdomain"/>
    <property type="match status" value="1"/>
</dbReference>
<dbReference type="GO" id="GO:0003779">
    <property type="term" value="F:actin binding"/>
    <property type="evidence" value="ECO:0007669"/>
    <property type="project" value="UniProtKB-KW"/>
</dbReference>
<evidence type="ECO:0000259" key="21">
    <source>
        <dbReference type="PROSITE" id="PS51456"/>
    </source>
</evidence>
<keyword evidence="4" id="KW-0963">Cytoplasm</keyword>
<comment type="catalytic activity">
    <reaction evidence="15">
        <text>L-threonyl-[protein] + ATP = O-phospho-L-threonyl-[protein] + ADP + H(+)</text>
        <dbReference type="Rhea" id="RHEA:46608"/>
        <dbReference type="Rhea" id="RHEA-COMP:11060"/>
        <dbReference type="Rhea" id="RHEA-COMP:11605"/>
        <dbReference type="ChEBI" id="CHEBI:15378"/>
        <dbReference type="ChEBI" id="CHEBI:30013"/>
        <dbReference type="ChEBI" id="CHEBI:30616"/>
        <dbReference type="ChEBI" id="CHEBI:61977"/>
        <dbReference type="ChEBI" id="CHEBI:456216"/>
        <dbReference type="EC" id="2.7.11.1"/>
    </reaction>
</comment>
<keyword evidence="17" id="KW-0727">SH2 domain</keyword>
<organism evidence="23 24">
    <name type="scientific">Didymodactylos carnosus</name>
    <dbReference type="NCBI Taxonomy" id="1234261"/>
    <lineage>
        <taxon>Eukaryota</taxon>
        <taxon>Metazoa</taxon>
        <taxon>Spiralia</taxon>
        <taxon>Gnathifera</taxon>
        <taxon>Rotifera</taxon>
        <taxon>Eurotatoria</taxon>
        <taxon>Bdelloidea</taxon>
        <taxon>Philodinida</taxon>
        <taxon>Philodinidae</taxon>
        <taxon>Didymodactylos</taxon>
    </lineage>
</organism>
<dbReference type="InterPro" id="IPR036961">
    <property type="entry name" value="Kinesin_motor_dom_sf"/>
</dbReference>
<dbReference type="CDD" id="cd23767">
    <property type="entry name" value="IQCD"/>
    <property type="match status" value="1"/>
</dbReference>
<dbReference type="Gene3D" id="3.40.850.10">
    <property type="entry name" value="Kinesin motor domain"/>
    <property type="match status" value="1"/>
</dbReference>
<keyword evidence="14" id="KW-0966">Cell projection</keyword>
<dbReference type="EMBL" id="CAJNOK010000484">
    <property type="protein sequence ID" value="CAF0756637.1"/>
    <property type="molecule type" value="Genomic_DNA"/>
</dbReference>
<dbReference type="InterPro" id="IPR027417">
    <property type="entry name" value="P-loop_NTPase"/>
</dbReference>
<sequence>MSFYFLSAVFIYFSLYSTTDFVASDDVQYPAIFLPGNAGSQIWAKLNRSSVPHLWCYRHSDWFELWLDVRLLLPEVIDCFVDNMRLVYNTTTRKTSNIDGVDIQIPGFGQTSTIEYFDSSGLSYSSYFAPIVRSLVALGYTRGLNLRGAPYDFRRAPDEQEDYFLNLTNLVLDTYNNNNQTKVVLITHSMGGPFALYWLHQITPEFKEKYIRSIITIASPWGGAVKALRLMASGDNIDVYVVSPIQVRPYQRSAPSTAFVMPSPNIWSKEDVLVITPSKNYTVQNYDEFFNDINYTTGYQYWLNVKDLVDELKPPDIEVHALYGSQLPTPGVFMYNQQTFPDLQPVVLPDNGDGTVNMRSLLVHEKWIGKQTQDIKSLELPGVEHLAILKHPTTINYVIQVLSENMAIITENQYDKLCNENPCDSTNNEIECNDLAKLPNLTEDILLEHLQRRYKLDLIYTYLGDILVSINPFKETNLYSKTIRESYRKSLKSNTLPHVYALVDLVYQNVFHSLYKQQCCVISGESGSGKTESTKFFLKQLMYLCGGSTQLEQQILQANPLLEAFGNAQTIMNDNSSRFGKYIDLKFINGRVIGAQINDYLLEKSRVVIQSTGERNFHIFYYLFDYLPTTMKEMLHLTNQTNYKYISKGATPKLTLPASYDSIQHSNKLDEVINAMGLLGFTDKEQNSMFCILSGILTLGNIEFSADDEGFSVQTLNEENTKRDLAITAKMFGVSSNLLMECLTTVTTLTRNERVTRKYSLQSSQDARDALSKHLYARLFSFLISKINGTLDTSCLSNKPYYSCLLEIGLLDIYGFEHFENNSFEQLCINLANEQIQYFFNQHIFRMEMTEYETECITGESLTFTDNQPLLELFMAKPIGILSLLDDESKMPKASDATLVEKFNYHFASKRECYGKNRNNKLSFTIYHYAGKVVYNTYGFLEKNKDTLPDSVVDLLGNSRDDLIYELFNGTVRSKSVEPYHTQKAIYRTAAEKDAKNRMTVGAQYRNSLQILMERMSSSHPVFMRCIKPNQQKQPNLFDETFVRGQLRYCGMLETTRIRKEGYSVRIPFAEFIQRYGLLARDKVLNYTGSSCASILESAKLSCWQIGKTKVFLKYYHPEILDSMMNKYREAALKIQRRFRGYVARRRYSQLRLNFRKSVDQVYNFCATIEQMNVQVLNTLLRLNDKLPGKPAVPFPPARQSSLATISMLPASTVTLPTKNIHTQNSAHTNKISNHPILTEKVPSSTAASTVSSSSIQSTADYDSLLTNLTLKYGSPTDRESCLRWFRDTQYPFVIRSDGSFPSWFHGSITRHQAEYLLINQFVGCFLIRISESRFGFSLSFKAADRCRHYMINQLKNAKYNVIGEPKVHRTIDQLIEYYKTHELSNWSGHLTTPCPADWSQYDLQSLSPQRTNIYQTFNSRPYNTLSLPVSCYSNSESATDIILTARRLMSSGSLGSATGKLPIAIVLPNKH</sequence>
<dbReference type="PANTHER" id="PTHR46256:SF5">
    <property type="entry name" value="MYOSIN-IIIB-LIKE"/>
    <property type="match status" value="1"/>
</dbReference>
<dbReference type="GO" id="GO:0016459">
    <property type="term" value="C:myosin complex"/>
    <property type="evidence" value="ECO:0007669"/>
    <property type="project" value="UniProtKB-KW"/>
</dbReference>
<evidence type="ECO:0000256" key="10">
    <source>
        <dbReference type="ARBA" id="ARBA00022840"/>
    </source>
</evidence>
<dbReference type="Gene3D" id="1.20.58.530">
    <property type="match status" value="1"/>
</dbReference>
<protein>
    <recommendedName>
        <fullName evidence="3">non-specific serine/threonine protein kinase</fullName>
        <ecNumber evidence="3">2.7.11.1</ecNumber>
    </recommendedName>
</protein>
<dbReference type="Gene3D" id="3.30.505.10">
    <property type="entry name" value="SH2 domain"/>
    <property type="match status" value="1"/>
</dbReference>
<comment type="similarity">
    <text evidence="18">Belongs to the TRAFAC class myosin-kinesin ATPase superfamily. Myosin family.</text>
</comment>
<evidence type="ECO:0000313" key="24">
    <source>
        <dbReference type="Proteomes" id="UP000682733"/>
    </source>
</evidence>
<evidence type="ECO:0000256" key="15">
    <source>
        <dbReference type="ARBA" id="ARBA00047899"/>
    </source>
</evidence>
<accession>A0A8S2GMM1</accession>
<dbReference type="Pfam" id="PF00063">
    <property type="entry name" value="Myosin_head"/>
    <property type="match status" value="1"/>
</dbReference>
<evidence type="ECO:0000256" key="7">
    <source>
        <dbReference type="ARBA" id="ARBA00022737"/>
    </source>
</evidence>
<dbReference type="SUPFAM" id="SSF52540">
    <property type="entry name" value="P-loop containing nucleoside triphosphate hydrolases"/>
    <property type="match status" value="1"/>
</dbReference>
<evidence type="ECO:0000256" key="8">
    <source>
        <dbReference type="ARBA" id="ARBA00022741"/>
    </source>
</evidence>
<feature type="domain" description="SH2" evidence="20">
    <location>
        <begin position="1304"/>
        <end position="1395"/>
    </location>
</feature>
<evidence type="ECO:0000256" key="1">
    <source>
        <dbReference type="ARBA" id="ARBA00004245"/>
    </source>
</evidence>
<dbReference type="SUPFAM" id="SSF53474">
    <property type="entry name" value="alpha/beta-Hydrolases"/>
    <property type="match status" value="1"/>
</dbReference>
<evidence type="ECO:0000256" key="19">
    <source>
        <dbReference type="SAM" id="SignalP"/>
    </source>
</evidence>
<feature type="signal peptide" evidence="19">
    <location>
        <begin position="1"/>
        <end position="24"/>
    </location>
</feature>
<dbReference type="InterPro" id="IPR003386">
    <property type="entry name" value="LACT/PDAT_acylTrfase"/>
</dbReference>
<comment type="catalytic activity">
    <reaction evidence="16">
        <text>L-seryl-[protein] + ATP = O-phospho-L-seryl-[protein] + ADP + H(+)</text>
        <dbReference type="Rhea" id="RHEA:17989"/>
        <dbReference type="Rhea" id="RHEA-COMP:9863"/>
        <dbReference type="Rhea" id="RHEA-COMP:11604"/>
        <dbReference type="ChEBI" id="CHEBI:15378"/>
        <dbReference type="ChEBI" id="CHEBI:29999"/>
        <dbReference type="ChEBI" id="CHEBI:30616"/>
        <dbReference type="ChEBI" id="CHEBI:83421"/>
        <dbReference type="ChEBI" id="CHEBI:456216"/>
        <dbReference type="EC" id="2.7.11.1"/>
    </reaction>
</comment>
<dbReference type="Pfam" id="PF00017">
    <property type="entry name" value="SH2"/>
    <property type="match status" value="1"/>
</dbReference>
<gene>
    <name evidence="22" type="ORF">OVA965_LOCUS2318</name>
    <name evidence="23" type="ORF">TMI583_LOCUS2318</name>
</gene>
<dbReference type="InterPro" id="IPR001609">
    <property type="entry name" value="Myosin_head_motor_dom-like"/>
</dbReference>
<evidence type="ECO:0000256" key="11">
    <source>
        <dbReference type="ARBA" id="ARBA00023123"/>
    </source>
</evidence>
<feature type="region of interest" description="Actin-binding" evidence="18">
    <location>
        <begin position="1009"/>
        <end position="1031"/>
    </location>
</feature>
<keyword evidence="7" id="KW-0677">Repeat</keyword>
<keyword evidence="13" id="KW-0206">Cytoskeleton</keyword>
<keyword evidence="9" id="KW-0418">Kinase</keyword>
<evidence type="ECO:0000313" key="23">
    <source>
        <dbReference type="EMBL" id="CAF3535885.1"/>
    </source>
</evidence>
<dbReference type="GO" id="GO:0030832">
    <property type="term" value="P:regulation of actin filament length"/>
    <property type="evidence" value="ECO:0007669"/>
    <property type="project" value="TreeGrafter"/>
</dbReference>
<dbReference type="InterPro" id="IPR029058">
    <property type="entry name" value="AB_hydrolase_fold"/>
</dbReference>
<keyword evidence="18" id="KW-0009">Actin-binding</keyword>
<dbReference type="CDD" id="cd00124">
    <property type="entry name" value="MYSc"/>
    <property type="match status" value="1"/>
</dbReference>
<evidence type="ECO:0000256" key="9">
    <source>
        <dbReference type="ARBA" id="ARBA00022777"/>
    </source>
</evidence>
<dbReference type="Proteomes" id="UP000677228">
    <property type="component" value="Unassembled WGS sequence"/>
</dbReference>
<keyword evidence="12 18" id="KW-0505">Motor protein</keyword>
<keyword evidence="11 18" id="KW-0518">Myosin</keyword>